<comment type="subcellular location">
    <subcellularLocation>
        <location evidence="1">Membrane</location>
        <topology evidence="1">Multi-pass membrane protein</topology>
    </subcellularLocation>
</comment>
<dbReference type="OrthoDB" id="9814037at2"/>
<feature type="transmembrane region" description="Helical" evidence="7">
    <location>
        <begin position="225"/>
        <end position="244"/>
    </location>
</feature>
<feature type="transmembrane region" description="Helical" evidence="7">
    <location>
        <begin position="164"/>
        <end position="182"/>
    </location>
</feature>
<sequence>MDRLMPPTRAQPVPLVCYVLIAVNCLVFLAGPSGVNPAYGTRPAARACAAQHYQQRWGAIPAELLTDRPLTPAQLTRLAPVLPGCPPQSTPGKLPAVSAVSALFVHGGWLHLLGNMLFLFVFGPAVEQRLGRSRFLLFYLAAGLLATYGYALTAHSGAQALRPLVGASGAIAGVLGGYLRLYPKARVTALVPVLFFLPLRFPAWLVLGLWFAVQWWSARRGEPGVAYLAHVIGFAGGFLALWALGRRARYPDPIPQPGATP</sequence>
<comment type="similarity">
    <text evidence="2">Belongs to the peptidase S54 family.</text>
</comment>
<dbReference type="Gene3D" id="1.20.1540.10">
    <property type="entry name" value="Rhomboid-like"/>
    <property type="match status" value="1"/>
</dbReference>
<evidence type="ECO:0000256" key="7">
    <source>
        <dbReference type="SAM" id="Phobius"/>
    </source>
</evidence>
<accession>A0A540W9R3</accession>
<dbReference type="EMBL" id="VIGB01000003">
    <property type="protein sequence ID" value="TQF05763.1"/>
    <property type="molecule type" value="Genomic_DNA"/>
</dbReference>
<keyword evidence="6 7" id="KW-0472">Membrane</keyword>
<dbReference type="Pfam" id="PF01694">
    <property type="entry name" value="Rhomboid"/>
    <property type="match status" value="1"/>
</dbReference>
<dbReference type="PANTHER" id="PTHR43731">
    <property type="entry name" value="RHOMBOID PROTEASE"/>
    <property type="match status" value="1"/>
</dbReference>
<keyword evidence="4" id="KW-0378">Hydrolase</keyword>
<feature type="transmembrane region" description="Helical" evidence="7">
    <location>
        <begin position="96"/>
        <end position="123"/>
    </location>
</feature>
<dbReference type="GO" id="GO:0004252">
    <property type="term" value="F:serine-type endopeptidase activity"/>
    <property type="evidence" value="ECO:0007669"/>
    <property type="project" value="InterPro"/>
</dbReference>
<evidence type="ECO:0000256" key="2">
    <source>
        <dbReference type="ARBA" id="ARBA00009045"/>
    </source>
</evidence>
<keyword evidence="10" id="KW-1185">Reference proteome</keyword>
<dbReference type="GO" id="GO:0016020">
    <property type="term" value="C:membrane"/>
    <property type="evidence" value="ECO:0007669"/>
    <property type="project" value="UniProtKB-SubCell"/>
</dbReference>
<evidence type="ECO:0000256" key="1">
    <source>
        <dbReference type="ARBA" id="ARBA00004141"/>
    </source>
</evidence>
<feature type="domain" description="Peptidase S54 rhomboid" evidence="8">
    <location>
        <begin position="99"/>
        <end position="246"/>
    </location>
</feature>
<evidence type="ECO:0000256" key="5">
    <source>
        <dbReference type="ARBA" id="ARBA00022989"/>
    </source>
</evidence>
<evidence type="ECO:0000313" key="10">
    <source>
        <dbReference type="Proteomes" id="UP000319103"/>
    </source>
</evidence>
<feature type="transmembrane region" description="Helical" evidence="7">
    <location>
        <begin position="189"/>
        <end position="213"/>
    </location>
</feature>
<name>A0A540W9R3_9ACTN</name>
<dbReference type="InterPro" id="IPR022764">
    <property type="entry name" value="Peptidase_S54_rhomboid_dom"/>
</dbReference>
<dbReference type="GO" id="GO:0006508">
    <property type="term" value="P:proteolysis"/>
    <property type="evidence" value="ECO:0007669"/>
    <property type="project" value="UniProtKB-KW"/>
</dbReference>
<evidence type="ECO:0000256" key="6">
    <source>
        <dbReference type="ARBA" id="ARBA00023136"/>
    </source>
</evidence>
<evidence type="ECO:0000256" key="3">
    <source>
        <dbReference type="ARBA" id="ARBA00022692"/>
    </source>
</evidence>
<dbReference type="InterPro" id="IPR035952">
    <property type="entry name" value="Rhomboid-like_sf"/>
</dbReference>
<dbReference type="InterPro" id="IPR050925">
    <property type="entry name" value="Rhomboid_protease_S54"/>
</dbReference>
<reference evidence="9 10" key="1">
    <citation type="submission" date="2019-06" db="EMBL/GenBank/DDBJ databases">
        <title>Description of Kitasatospora acidophila sp. nov. isolated from pine grove soil, and reclassification of Streptomyces novaecaesareae to Kitasatospora novaeceasareae comb. nov.</title>
        <authorList>
            <person name="Kim M.J."/>
        </authorList>
    </citation>
    <scope>NUCLEOTIDE SEQUENCE [LARGE SCALE GENOMIC DNA]</scope>
    <source>
        <strain evidence="9 10">MMS16-CNU292</strain>
    </source>
</reference>
<evidence type="ECO:0000259" key="8">
    <source>
        <dbReference type="Pfam" id="PF01694"/>
    </source>
</evidence>
<dbReference type="SUPFAM" id="SSF144091">
    <property type="entry name" value="Rhomboid-like"/>
    <property type="match status" value="1"/>
</dbReference>
<feature type="transmembrane region" description="Helical" evidence="7">
    <location>
        <begin position="12"/>
        <end position="31"/>
    </location>
</feature>
<evidence type="ECO:0000313" key="9">
    <source>
        <dbReference type="EMBL" id="TQF05763.1"/>
    </source>
</evidence>
<keyword evidence="9" id="KW-0645">Protease</keyword>
<evidence type="ECO:0000256" key="4">
    <source>
        <dbReference type="ARBA" id="ARBA00022801"/>
    </source>
</evidence>
<dbReference type="Proteomes" id="UP000319103">
    <property type="component" value="Unassembled WGS sequence"/>
</dbReference>
<comment type="caution">
    <text evidence="9">The sequence shown here is derived from an EMBL/GenBank/DDBJ whole genome shotgun (WGS) entry which is preliminary data.</text>
</comment>
<proteinExistence type="inferred from homology"/>
<protein>
    <submittedName>
        <fullName evidence="9">Rhomboid family intramembrane serine protease</fullName>
    </submittedName>
</protein>
<dbReference type="AlphaFoldDB" id="A0A540W9R3"/>
<feature type="transmembrane region" description="Helical" evidence="7">
    <location>
        <begin position="135"/>
        <end position="152"/>
    </location>
</feature>
<dbReference type="PANTHER" id="PTHR43731:SF14">
    <property type="entry name" value="PRESENILIN-ASSOCIATED RHOMBOID-LIKE PROTEIN, MITOCHONDRIAL"/>
    <property type="match status" value="1"/>
</dbReference>
<organism evidence="9 10">
    <name type="scientific">Kitasatospora acidiphila</name>
    <dbReference type="NCBI Taxonomy" id="2567942"/>
    <lineage>
        <taxon>Bacteria</taxon>
        <taxon>Bacillati</taxon>
        <taxon>Actinomycetota</taxon>
        <taxon>Actinomycetes</taxon>
        <taxon>Kitasatosporales</taxon>
        <taxon>Streptomycetaceae</taxon>
        <taxon>Kitasatospora</taxon>
    </lineage>
</organism>
<keyword evidence="3 7" id="KW-0812">Transmembrane</keyword>
<keyword evidence="5 7" id="KW-1133">Transmembrane helix</keyword>
<gene>
    <name evidence="9" type="ORF">E6W39_30430</name>
</gene>